<evidence type="ECO:0000256" key="18">
    <source>
        <dbReference type="PIRSR" id="PIRSR600829-4"/>
    </source>
</evidence>
<evidence type="ECO:0000256" key="12">
    <source>
        <dbReference type="ARBA" id="ARBA00023136"/>
    </source>
</evidence>
<keyword evidence="11" id="KW-0443">Lipid metabolism</keyword>
<evidence type="ECO:0000256" key="8">
    <source>
        <dbReference type="ARBA" id="ARBA00022777"/>
    </source>
</evidence>
<evidence type="ECO:0000256" key="11">
    <source>
        <dbReference type="ARBA" id="ARBA00023098"/>
    </source>
</evidence>
<evidence type="ECO:0000256" key="3">
    <source>
        <dbReference type="ARBA" id="ARBA00022475"/>
    </source>
</evidence>
<keyword evidence="18" id="KW-0479">Metal-binding</keyword>
<evidence type="ECO:0000256" key="4">
    <source>
        <dbReference type="ARBA" id="ARBA00022516"/>
    </source>
</evidence>
<keyword evidence="13" id="KW-0594">Phospholipid biosynthesis</keyword>
<keyword evidence="5" id="KW-0808">Transferase</keyword>
<feature type="binding site" evidence="17">
    <location>
        <position position="10"/>
    </location>
    <ligand>
        <name>ATP</name>
        <dbReference type="ChEBI" id="CHEBI:30616"/>
    </ligand>
</feature>
<dbReference type="AlphaFoldDB" id="A0AAE3LMT1"/>
<keyword evidence="3" id="KW-1003">Cell membrane</keyword>
<dbReference type="InterPro" id="IPR033717">
    <property type="entry name" value="UDPK"/>
</dbReference>
<accession>A0AAE3LMT1</accession>
<keyword evidence="8 20" id="KW-0418">Kinase</keyword>
<feature type="binding site" evidence="17">
    <location>
        <position position="22"/>
    </location>
    <ligand>
        <name>ATP</name>
        <dbReference type="ChEBI" id="CHEBI:30616"/>
    </ligand>
</feature>
<dbReference type="GO" id="GO:0005886">
    <property type="term" value="C:plasma membrane"/>
    <property type="evidence" value="ECO:0007669"/>
    <property type="project" value="UniProtKB-SubCell"/>
</dbReference>
<feature type="binding site" evidence="17">
    <location>
        <begin position="88"/>
        <end position="89"/>
    </location>
    <ligand>
        <name>ATP</name>
        <dbReference type="ChEBI" id="CHEBI:30616"/>
    </ligand>
</feature>
<dbReference type="Proteomes" id="UP001209318">
    <property type="component" value="Unassembled WGS sequence"/>
</dbReference>
<feature type="binding site" evidence="18">
    <location>
        <position position="70"/>
    </location>
    <ligand>
        <name>a divalent metal cation</name>
        <dbReference type="ChEBI" id="CHEBI:60240"/>
    </ligand>
</feature>
<keyword evidence="21" id="KW-1185">Reference proteome</keyword>
<keyword evidence="18" id="KW-0460">Magnesium</keyword>
<comment type="subcellular location">
    <subcellularLocation>
        <location evidence="1">Cell membrane</location>
        <topology evidence="1">Multi-pass membrane protein</topology>
    </subcellularLocation>
</comment>
<dbReference type="InterPro" id="IPR000829">
    <property type="entry name" value="DAGK"/>
</dbReference>
<evidence type="ECO:0000256" key="13">
    <source>
        <dbReference type="ARBA" id="ARBA00023209"/>
    </source>
</evidence>
<dbReference type="GO" id="GO:0008654">
    <property type="term" value="P:phospholipid biosynthetic process"/>
    <property type="evidence" value="ECO:0007669"/>
    <property type="project" value="UniProtKB-KW"/>
</dbReference>
<dbReference type="Gene3D" id="1.10.287.3610">
    <property type="match status" value="1"/>
</dbReference>
<dbReference type="GO" id="GO:0005524">
    <property type="term" value="F:ATP binding"/>
    <property type="evidence" value="ECO:0007669"/>
    <property type="project" value="UniProtKB-KW"/>
</dbReference>
<reference evidence="20" key="1">
    <citation type="submission" date="2022-10" db="EMBL/GenBank/DDBJ databases">
        <title>Description of Fervidibacillus gen. nov. in the family Fervidibacillaceae fam. nov. with two species, Fervidibacillus albus sp. nov., and Fervidibacillus halotolerans sp. nov., isolated from tidal flat sediments.</title>
        <authorList>
            <person name="Kwon K.K."/>
            <person name="Yang S.-H."/>
        </authorList>
    </citation>
    <scope>NUCLEOTIDE SEQUENCE</scope>
    <source>
        <strain evidence="20">JCM 19140</strain>
    </source>
</reference>
<keyword evidence="7 17" id="KW-0547">Nucleotide-binding</keyword>
<evidence type="ECO:0000313" key="21">
    <source>
        <dbReference type="Proteomes" id="UP001209318"/>
    </source>
</evidence>
<evidence type="ECO:0000256" key="2">
    <source>
        <dbReference type="ARBA" id="ARBA00005967"/>
    </source>
</evidence>
<evidence type="ECO:0000256" key="15">
    <source>
        <dbReference type="PIRSR" id="PIRSR600829-1"/>
    </source>
</evidence>
<dbReference type="InterPro" id="IPR036945">
    <property type="entry name" value="DAGK_sf"/>
</dbReference>
<keyword evidence="4" id="KW-0444">Lipid biosynthesis</keyword>
<keyword evidence="12 19" id="KW-0472">Membrane</keyword>
<feature type="transmembrane region" description="Helical" evidence="19">
    <location>
        <begin position="89"/>
        <end position="111"/>
    </location>
</feature>
<evidence type="ECO:0000313" key="20">
    <source>
        <dbReference type="EMBL" id="MCU9613915.1"/>
    </source>
</evidence>
<feature type="binding site" evidence="16">
    <location>
        <position position="63"/>
    </location>
    <ligand>
        <name>substrate</name>
    </ligand>
</feature>
<evidence type="ECO:0000256" key="7">
    <source>
        <dbReference type="ARBA" id="ARBA00022741"/>
    </source>
</evidence>
<dbReference type="RefSeq" id="WP_263073152.1">
    <property type="nucleotide sequence ID" value="NZ_JAOUSF010000003.1"/>
</dbReference>
<proteinExistence type="inferred from homology"/>
<feature type="binding site" evidence="18">
    <location>
        <position position="22"/>
    </location>
    <ligand>
        <name>a divalent metal cation</name>
        <dbReference type="ChEBI" id="CHEBI:60240"/>
    </ligand>
</feature>
<dbReference type="GO" id="GO:0016301">
    <property type="term" value="F:kinase activity"/>
    <property type="evidence" value="ECO:0007669"/>
    <property type="project" value="UniProtKB-KW"/>
</dbReference>
<evidence type="ECO:0000256" key="5">
    <source>
        <dbReference type="ARBA" id="ARBA00022679"/>
    </source>
</evidence>
<dbReference type="PROSITE" id="PS01069">
    <property type="entry name" value="DAGK_PROKAR"/>
    <property type="match status" value="1"/>
</dbReference>
<gene>
    <name evidence="20" type="ORF">OEV98_10115</name>
</gene>
<dbReference type="PANTHER" id="PTHR34299">
    <property type="entry name" value="DIACYLGLYCEROL KINASE"/>
    <property type="match status" value="1"/>
</dbReference>
<feature type="binding site" evidence="17">
    <location>
        <position position="70"/>
    </location>
    <ligand>
        <name>ATP</name>
        <dbReference type="ChEBI" id="CHEBI:30616"/>
    </ligand>
</feature>
<comment type="similarity">
    <text evidence="2">Belongs to the bacterial diacylglycerol kinase family.</text>
</comment>
<evidence type="ECO:0000256" key="14">
    <source>
        <dbReference type="ARBA" id="ARBA00023264"/>
    </source>
</evidence>
<comment type="caution">
    <text evidence="20">The sequence shown here is derived from an EMBL/GenBank/DDBJ whole genome shotgun (WGS) entry which is preliminary data.</text>
</comment>
<feature type="transmembrane region" description="Helical" evidence="19">
    <location>
        <begin position="25"/>
        <end position="42"/>
    </location>
</feature>
<evidence type="ECO:0000256" key="9">
    <source>
        <dbReference type="ARBA" id="ARBA00022840"/>
    </source>
</evidence>
<organism evidence="20 21">
    <name type="scientific">Perspicuibacillus lycopersici</name>
    <dbReference type="NCBI Taxonomy" id="1325689"/>
    <lineage>
        <taxon>Bacteria</taxon>
        <taxon>Bacillati</taxon>
        <taxon>Bacillota</taxon>
        <taxon>Bacilli</taxon>
        <taxon>Bacillales</taxon>
        <taxon>Bacillaceae</taxon>
        <taxon>Perspicuibacillus</taxon>
    </lineage>
</organism>
<evidence type="ECO:0000256" key="1">
    <source>
        <dbReference type="ARBA" id="ARBA00004651"/>
    </source>
</evidence>
<keyword evidence="6 19" id="KW-0812">Transmembrane</keyword>
<keyword evidence="9 17" id="KW-0067">ATP-binding</keyword>
<evidence type="ECO:0000256" key="6">
    <source>
        <dbReference type="ARBA" id="ARBA00022692"/>
    </source>
</evidence>
<evidence type="ECO:0000256" key="10">
    <source>
        <dbReference type="ARBA" id="ARBA00022989"/>
    </source>
</evidence>
<evidence type="ECO:0000256" key="19">
    <source>
        <dbReference type="SAM" id="Phobius"/>
    </source>
</evidence>
<dbReference type="CDD" id="cd14265">
    <property type="entry name" value="UDPK_IM_like"/>
    <property type="match status" value="1"/>
</dbReference>
<dbReference type="PANTHER" id="PTHR34299:SF1">
    <property type="entry name" value="DIACYLGLYCEROL KINASE"/>
    <property type="match status" value="1"/>
</dbReference>
<comment type="cofactor">
    <cofactor evidence="18">
        <name>Mg(2+)</name>
        <dbReference type="ChEBI" id="CHEBI:18420"/>
    </cofactor>
    <text evidence="18">Mn(2+), Zn(2+), Cd(2+) and Co(2+) support activity to lesser extents.</text>
</comment>
<evidence type="ECO:0000256" key="17">
    <source>
        <dbReference type="PIRSR" id="PIRSR600829-3"/>
    </source>
</evidence>
<dbReference type="GO" id="GO:0046872">
    <property type="term" value="F:metal ion binding"/>
    <property type="evidence" value="ECO:0007669"/>
    <property type="project" value="UniProtKB-KW"/>
</dbReference>
<protein>
    <submittedName>
        <fullName evidence="20">Diacylglycerol kinase family protein</fullName>
    </submittedName>
</protein>
<dbReference type="EMBL" id="JAOUSF010000003">
    <property type="protein sequence ID" value="MCU9613915.1"/>
    <property type="molecule type" value="Genomic_DNA"/>
</dbReference>
<name>A0AAE3LMT1_9BACI</name>
<feature type="active site" description="Proton acceptor" evidence="15">
    <location>
        <position position="63"/>
    </location>
</feature>
<sequence length="115" mass="12766">MKKLWLSFHYATEGLIQALKSERNLRIHIFSAVIVVIFGFLCKISSVEWCILLLTIGGMIVLELINTAIERTVDLATDKIHPLAKQAKDIAAAACFIFAIISVIIGLLIFLPKIT</sequence>
<feature type="transmembrane region" description="Helical" evidence="19">
    <location>
        <begin position="49"/>
        <end position="69"/>
    </location>
</feature>
<keyword evidence="10 19" id="KW-1133">Transmembrane helix</keyword>
<keyword evidence="14" id="KW-1208">Phospholipid metabolism</keyword>
<dbReference type="Pfam" id="PF01219">
    <property type="entry name" value="DAGK_prokar"/>
    <property type="match status" value="1"/>
</dbReference>
<evidence type="ECO:0000256" key="16">
    <source>
        <dbReference type="PIRSR" id="PIRSR600829-2"/>
    </source>
</evidence>